<dbReference type="AlphaFoldDB" id="E7MP07"/>
<evidence type="ECO:0000313" key="2">
    <source>
        <dbReference type="Proteomes" id="UP000004097"/>
    </source>
</evidence>
<protein>
    <submittedName>
        <fullName evidence="1">Uncharacterized protein</fullName>
    </submittedName>
</protein>
<gene>
    <name evidence="1" type="ORF">HMPREF9430_01278</name>
</gene>
<proteinExistence type="predicted"/>
<accession>E7MP07</accession>
<dbReference type="HOGENOM" id="CLU_2481643_0_0_9"/>
<dbReference type="Proteomes" id="UP000004097">
    <property type="component" value="Unassembled WGS sequence"/>
</dbReference>
<evidence type="ECO:0000313" key="1">
    <source>
        <dbReference type="EMBL" id="EFW24188.1"/>
    </source>
</evidence>
<dbReference type="EMBL" id="AECQ01000027">
    <property type="protein sequence ID" value="EFW24188.1"/>
    <property type="molecule type" value="Genomic_DNA"/>
</dbReference>
<reference evidence="1 2" key="1">
    <citation type="submission" date="2010-08" db="EMBL/GenBank/DDBJ databases">
        <authorList>
            <person name="Weinstock G."/>
            <person name="Sodergren E."/>
            <person name="Clifton S."/>
            <person name="Fulton L."/>
            <person name="Fulton B."/>
            <person name="Courtney L."/>
            <person name="Fronick C."/>
            <person name="Harrison M."/>
            <person name="Strong C."/>
            <person name="Farmer C."/>
            <person name="Delahaunty K."/>
            <person name="Markovic C."/>
            <person name="Hall O."/>
            <person name="Minx P."/>
            <person name="Tomlinson C."/>
            <person name="Mitreva M."/>
            <person name="Hou S."/>
            <person name="Chen J."/>
            <person name="Wollam A."/>
            <person name="Pepin K.H."/>
            <person name="Johnson M."/>
            <person name="Bhonagiri V."/>
            <person name="Zhang X."/>
            <person name="Suruliraj S."/>
            <person name="Warren W."/>
            <person name="Chinwalla A."/>
            <person name="Mardis E.R."/>
            <person name="Wilson R.K."/>
        </authorList>
    </citation>
    <scope>NUCLEOTIDE SEQUENCE [LARGE SCALE GENOMIC DNA]</scope>
    <source>
        <strain evidence="1 2">F0204</strain>
    </source>
</reference>
<dbReference type="STRING" id="706433.HMPREF9430_01278"/>
<organism evidence="1 2">
    <name type="scientific">Solobacterium moorei F0204</name>
    <dbReference type="NCBI Taxonomy" id="706433"/>
    <lineage>
        <taxon>Bacteria</taxon>
        <taxon>Bacillati</taxon>
        <taxon>Bacillota</taxon>
        <taxon>Erysipelotrichia</taxon>
        <taxon>Erysipelotrichales</taxon>
        <taxon>Erysipelotrichaceae</taxon>
        <taxon>Solobacterium</taxon>
    </lineage>
</organism>
<dbReference type="RefSeq" id="WP_006526095.1">
    <property type="nucleotide sequence ID" value="NZ_GL637664.1"/>
</dbReference>
<sequence length="87" mass="10167">MMKSTDISKASIIVHTIKDIEFKIGELEKKHKQGDVWWLTRNDDYIELGKDLTEQVICLVMLRLDQQKENCLNELKKLGVEYVDETA</sequence>
<comment type="caution">
    <text evidence="1">The sequence shown here is derived from an EMBL/GenBank/DDBJ whole genome shotgun (WGS) entry which is preliminary data.</text>
</comment>
<name>E7MP07_9FIRM</name>
<keyword evidence="2" id="KW-1185">Reference proteome</keyword>